<dbReference type="EMBL" id="JAWIZZ010000045">
    <property type="protein sequence ID" value="KAK5780161.1"/>
    <property type="molecule type" value="Genomic_DNA"/>
</dbReference>
<feature type="domain" description="Thioesterase" evidence="1">
    <location>
        <begin position="144"/>
        <end position="206"/>
    </location>
</feature>
<accession>A0AAN8A8I8</accession>
<protein>
    <recommendedName>
        <fullName evidence="1">Thioesterase domain-containing protein</fullName>
    </recommendedName>
</protein>
<comment type="caution">
    <text evidence="2">The sequence shown here is derived from an EMBL/GenBank/DDBJ whole genome shotgun (WGS) entry which is preliminary data.</text>
</comment>
<gene>
    <name evidence="2" type="ORF">RI543_002704</name>
</gene>
<dbReference type="InterPro" id="IPR052061">
    <property type="entry name" value="PTE-AB_protein"/>
</dbReference>
<dbReference type="Gene3D" id="3.10.129.10">
    <property type="entry name" value="Hotdog Thioesterase"/>
    <property type="match status" value="1"/>
</dbReference>
<dbReference type="Pfam" id="PF03061">
    <property type="entry name" value="4HBT"/>
    <property type="match status" value="1"/>
</dbReference>
<reference evidence="3" key="1">
    <citation type="submission" date="2023-07" db="EMBL/GenBank/DDBJ databases">
        <title>A draft genome of Kazachstania heterogenica Y-27499.</title>
        <authorList>
            <person name="Donic C."/>
            <person name="Kralova J.S."/>
            <person name="Fidel L."/>
            <person name="Ben-Dor S."/>
            <person name="Jung S."/>
        </authorList>
    </citation>
    <scope>NUCLEOTIDE SEQUENCE [LARGE SCALE GENOMIC DNA]</scope>
    <source>
        <strain evidence="3">Y27499</strain>
    </source>
</reference>
<organism evidence="2 3">
    <name type="scientific">Arxiozyma heterogenica</name>
    <dbReference type="NCBI Taxonomy" id="278026"/>
    <lineage>
        <taxon>Eukaryota</taxon>
        <taxon>Fungi</taxon>
        <taxon>Dikarya</taxon>
        <taxon>Ascomycota</taxon>
        <taxon>Saccharomycotina</taxon>
        <taxon>Saccharomycetes</taxon>
        <taxon>Saccharomycetales</taxon>
        <taxon>Saccharomycetaceae</taxon>
        <taxon>Arxiozyma</taxon>
    </lineage>
</organism>
<proteinExistence type="predicted"/>
<dbReference type="InterPro" id="IPR006683">
    <property type="entry name" value="Thioestr_dom"/>
</dbReference>
<sequence>MTIFRVFNRFFLLPTAGITFGFITFAKAWPDDSTALTLKDSALQTAKHNSRYEPLSPIIQRQDILDKISKLPLYEKLKKNPHLDHTVQSENIPTGHRPYHVGQGQLFGPKKLEIDPVIFRDEINKSLVVFYHLGSDLSNENNKIHKGILSLLLDEGLCYCGFPCLPNKRGVTAQLTLDFKKDIPSDTTVVLRAKVNQLKGRKCIINGTLEAIPRKNLFQYICGMEPKHGDIYVTAKCILVEPKWFKYFSWLPMF</sequence>
<dbReference type="SUPFAM" id="SSF54637">
    <property type="entry name" value="Thioesterase/thiol ester dehydrase-isomerase"/>
    <property type="match status" value="1"/>
</dbReference>
<evidence type="ECO:0000313" key="3">
    <source>
        <dbReference type="Proteomes" id="UP001306508"/>
    </source>
</evidence>
<dbReference type="PANTHER" id="PTHR47260">
    <property type="entry name" value="UPF0644 PROTEIN PB2B4.06"/>
    <property type="match status" value="1"/>
</dbReference>
<evidence type="ECO:0000313" key="2">
    <source>
        <dbReference type="EMBL" id="KAK5780161.1"/>
    </source>
</evidence>
<dbReference type="Proteomes" id="UP001306508">
    <property type="component" value="Unassembled WGS sequence"/>
</dbReference>
<dbReference type="AlphaFoldDB" id="A0AAN8A8I8"/>
<evidence type="ECO:0000259" key="1">
    <source>
        <dbReference type="Pfam" id="PF03061"/>
    </source>
</evidence>
<name>A0AAN8A8I8_9SACH</name>
<dbReference type="InterPro" id="IPR029069">
    <property type="entry name" value="HotDog_dom_sf"/>
</dbReference>
<keyword evidence="3" id="KW-1185">Reference proteome</keyword>
<dbReference type="PANTHER" id="PTHR47260:SF4">
    <property type="entry name" value="MIOREX COMPLEX COMPONENT 3"/>
    <property type="match status" value="1"/>
</dbReference>